<dbReference type="EMBL" id="CAJOBD010005614">
    <property type="protein sequence ID" value="CAF4036785.1"/>
    <property type="molecule type" value="Genomic_DNA"/>
</dbReference>
<dbReference type="Proteomes" id="UP000663836">
    <property type="component" value="Unassembled WGS sequence"/>
</dbReference>
<reference evidence="2" key="1">
    <citation type="submission" date="2021-02" db="EMBL/GenBank/DDBJ databases">
        <authorList>
            <person name="Nowell W R."/>
        </authorList>
    </citation>
    <scope>NUCLEOTIDE SEQUENCE</scope>
</reference>
<keyword evidence="1" id="KW-0472">Membrane</keyword>
<proteinExistence type="predicted"/>
<gene>
    <name evidence="2" type="ORF">JBS370_LOCUS28272</name>
</gene>
<evidence type="ECO:0000313" key="2">
    <source>
        <dbReference type="EMBL" id="CAF4036785.1"/>
    </source>
</evidence>
<evidence type="ECO:0000256" key="1">
    <source>
        <dbReference type="SAM" id="Phobius"/>
    </source>
</evidence>
<evidence type="ECO:0000313" key="3">
    <source>
        <dbReference type="Proteomes" id="UP000663836"/>
    </source>
</evidence>
<accession>A0A819QKT1</accession>
<keyword evidence="1" id="KW-1133">Transmembrane helix</keyword>
<name>A0A819QKT1_9BILA</name>
<feature type="transmembrane region" description="Helical" evidence="1">
    <location>
        <begin position="23"/>
        <end position="46"/>
    </location>
</feature>
<comment type="caution">
    <text evidence="2">The sequence shown here is derived from an EMBL/GenBank/DDBJ whole genome shotgun (WGS) entry which is preliminary data.</text>
</comment>
<dbReference type="AlphaFoldDB" id="A0A819QKT1"/>
<sequence length="122" mass="14166">MLIIYTSKNDIANEQSPLIFQSIFRQFILTICRFFVSYISIAYISLKSNLSRINIELLFHDVTFIHIWSDIHSAGNNSLHMNSKGYAFCAKAVTTYLPSVFSKMYHSNELIYNFEEILLIIV</sequence>
<keyword evidence="1" id="KW-0812">Transmembrane</keyword>
<protein>
    <submittedName>
        <fullName evidence="2">Uncharacterized protein</fullName>
    </submittedName>
</protein>
<organism evidence="2 3">
    <name type="scientific">Rotaria sordida</name>
    <dbReference type="NCBI Taxonomy" id="392033"/>
    <lineage>
        <taxon>Eukaryota</taxon>
        <taxon>Metazoa</taxon>
        <taxon>Spiralia</taxon>
        <taxon>Gnathifera</taxon>
        <taxon>Rotifera</taxon>
        <taxon>Eurotatoria</taxon>
        <taxon>Bdelloidea</taxon>
        <taxon>Philodinida</taxon>
        <taxon>Philodinidae</taxon>
        <taxon>Rotaria</taxon>
    </lineage>
</organism>